<dbReference type="VEuPathDB" id="FungiDB:PTTG_26141"/>
<dbReference type="GO" id="GO:0043138">
    <property type="term" value="F:3'-5' DNA helicase activity"/>
    <property type="evidence" value="ECO:0007669"/>
    <property type="project" value="UniProtKB-EC"/>
</dbReference>
<feature type="domain" description="Helicase C-terminal" evidence="7">
    <location>
        <begin position="44"/>
        <end position="195"/>
    </location>
</feature>
<proteinExistence type="inferred from homology"/>
<keyword evidence="2" id="KW-0238">DNA-binding</keyword>
<protein>
    <recommendedName>
        <fullName evidence="5">DNA 3'-5' helicase</fullName>
        <ecNumber evidence="5">5.6.2.4</ecNumber>
    </recommendedName>
</protein>
<keyword evidence="10" id="KW-1185">Reference proteome</keyword>
<comment type="similarity">
    <text evidence="1">Belongs to the helicase family. RecQ subfamily.</text>
</comment>
<evidence type="ECO:0000256" key="1">
    <source>
        <dbReference type="ARBA" id="ARBA00005446"/>
    </source>
</evidence>
<dbReference type="GO" id="GO:0009378">
    <property type="term" value="F:four-way junction helicase activity"/>
    <property type="evidence" value="ECO:0007669"/>
    <property type="project" value="TreeGrafter"/>
</dbReference>
<keyword evidence="6" id="KW-0175">Coiled coil</keyword>
<reference evidence="9 10" key="3">
    <citation type="journal article" date="2017" name="G3 (Bethesda)">
        <title>Comparative analysis highlights variable genome content of wheat rusts and divergence of the mating loci.</title>
        <authorList>
            <person name="Cuomo C.A."/>
            <person name="Bakkeren G."/>
            <person name="Khalil H.B."/>
            <person name="Panwar V."/>
            <person name="Joly D."/>
            <person name="Linning R."/>
            <person name="Sakthikumar S."/>
            <person name="Song X."/>
            <person name="Adiconis X."/>
            <person name="Fan L."/>
            <person name="Goldberg J.M."/>
            <person name="Levin J.Z."/>
            <person name="Young S."/>
            <person name="Zeng Q."/>
            <person name="Anikster Y."/>
            <person name="Bruce M."/>
            <person name="Wang M."/>
            <person name="Yin C."/>
            <person name="McCallum B."/>
            <person name="Szabo L.J."/>
            <person name="Hulbert S."/>
            <person name="Chen X."/>
            <person name="Fellers J.P."/>
        </authorList>
    </citation>
    <scope>NUCLEOTIDE SEQUENCE</scope>
    <source>
        <strain evidence="10">Isolate 1-1 / race 1 (BBBD)</strain>
        <strain evidence="9">isolate 1-1 / race 1 (BBBD)</strain>
    </source>
</reference>
<dbReference type="PROSITE" id="PS51194">
    <property type="entry name" value="HELICASE_CTER"/>
    <property type="match status" value="1"/>
</dbReference>
<name>A0A180GWC0_PUCT1</name>
<dbReference type="EnsemblFungi" id="PTTG_26141-t43_1">
    <property type="protein sequence ID" value="PTTG_26141-t43_1-p1"/>
    <property type="gene ID" value="PTTG_26141"/>
</dbReference>
<evidence type="ECO:0000313" key="9">
    <source>
        <dbReference type="EnsemblFungi" id="PTTG_26141-t43_1-p1"/>
    </source>
</evidence>
<dbReference type="OrthoDB" id="10261556at2759"/>
<dbReference type="PANTHER" id="PTHR13710:SF105">
    <property type="entry name" value="ATP-DEPENDENT DNA HELICASE Q1"/>
    <property type="match status" value="1"/>
</dbReference>
<dbReference type="Proteomes" id="UP000005240">
    <property type="component" value="Unassembled WGS sequence"/>
</dbReference>
<gene>
    <name evidence="8" type="ORF">PTTG_26141</name>
</gene>
<dbReference type="EC" id="5.6.2.4" evidence="5"/>
<dbReference type="EMBL" id="ADAS02000015">
    <property type="protein sequence ID" value="OAV97095.1"/>
    <property type="molecule type" value="Genomic_DNA"/>
</dbReference>
<dbReference type="Gene3D" id="3.40.50.300">
    <property type="entry name" value="P-loop containing nucleotide triphosphate hydrolases"/>
    <property type="match status" value="1"/>
</dbReference>
<dbReference type="InterPro" id="IPR001650">
    <property type="entry name" value="Helicase_C-like"/>
</dbReference>
<reference evidence="9" key="4">
    <citation type="submission" date="2025-05" db="UniProtKB">
        <authorList>
            <consortium name="EnsemblFungi"/>
        </authorList>
    </citation>
    <scope>IDENTIFICATION</scope>
    <source>
        <strain evidence="9">isolate 1-1 / race 1 (BBBD)</strain>
    </source>
</reference>
<dbReference type="SUPFAM" id="SSF52540">
    <property type="entry name" value="P-loop containing nucleoside triphosphate hydrolases"/>
    <property type="match status" value="1"/>
</dbReference>
<dbReference type="GO" id="GO:0003677">
    <property type="term" value="F:DNA binding"/>
    <property type="evidence" value="ECO:0007669"/>
    <property type="project" value="UniProtKB-KW"/>
</dbReference>
<evidence type="ECO:0000256" key="3">
    <source>
        <dbReference type="ARBA" id="ARBA00023235"/>
    </source>
</evidence>
<accession>A0A180GWC0</accession>
<reference evidence="8" key="1">
    <citation type="submission" date="2009-11" db="EMBL/GenBank/DDBJ databases">
        <authorList>
            <consortium name="The Broad Institute Genome Sequencing Platform"/>
            <person name="Ward D."/>
            <person name="Feldgarden M."/>
            <person name="Earl A."/>
            <person name="Young S.K."/>
            <person name="Zeng Q."/>
            <person name="Koehrsen M."/>
            <person name="Alvarado L."/>
            <person name="Berlin A."/>
            <person name="Bochicchio J."/>
            <person name="Borenstein D."/>
            <person name="Chapman S.B."/>
            <person name="Chen Z."/>
            <person name="Engels R."/>
            <person name="Freedman E."/>
            <person name="Gellesch M."/>
            <person name="Goldberg J."/>
            <person name="Griggs A."/>
            <person name="Gujja S."/>
            <person name="Heilman E."/>
            <person name="Heiman D."/>
            <person name="Hepburn T."/>
            <person name="Howarth C."/>
            <person name="Jen D."/>
            <person name="Larson L."/>
            <person name="Lewis B."/>
            <person name="Mehta T."/>
            <person name="Park D."/>
            <person name="Pearson M."/>
            <person name="Roberts A."/>
            <person name="Saif S."/>
            <person name="Shea T."/>
            <person name="Shenoy N."/>
            <person name="Sisk P."/>
            <person name="Stolte C."/>
            <person name="Sykes S."/>
            <person name="Thomson T."/>
            <person name="Walk T."/>
            <person name="White J."/>
            <person name="Yandava C."/>
            <person name="Izard J."/>
            <person name="Baranova O.V."/>
            <person name="Blanton J.M."/>
            <person name="Tanner A.C."/>
            <person name="Dewhirst F.E."/>
            <person name="Haas B."/>
            <person name="Nusbaum C."/>
            <person name="Birren B."/>
        </authorList>
    </citation>
    <scope>NUCLEOTIDE SEQUENCE [LARGE SCALE GENOMIC DNA]</scope>
    <source>
        <strain evidence="8">1-1 BBBD Race 1</strain>
    </source>
</reference>
<feature type="coiled-coil region" evidence="6">
    <location>
        <begin position="531"/>
        <end position="583"/>
    </location>
</feature>
<organism evidence="8">
    <name type="scientific">Puccinia triticina (isolate 1-1 / race 1 (BBBD))</name>
    <name type="common">Brown leaf rust fungus</name>
    <dbReference type="NCBI Taxonomy" id="630390"/>
    <lineage>
        <taxon>Eukaryota</taxon>
        <taxon>Fungi</taxon>
        <taxon>Dikarya</taxon>
        <taxon>Basidiomycota</taxon>
        <taxon>Pucciniomycotina</taxon>
        <taxon>Pucciniomycetes</taxon>
        <taxon>Pucciniales</taxon>
        <taxon>Pucciniaceae</taxon>
        <taxon>Puccinia</taxon>
    </lineage>
</organism>
<dbReference type="STRING" id="630390.A0A180GWC0"/>
<evidence type="ECO:0000313" key="8">
    <source>
        <dbReference type="EMBL" id="OAV97095.1"/>
    </source>
</evidence>
<evidence type="ECO:0000313" key="10">
    <source>
        <dbReference type="Proteomes" id="UP000005240"/>
    </source>
</evidence>
<dbReference type="GO" id="GO:0005694">
    <property type="term" value="C:chromosome"/>
    <property type="evidence" value="ECO:0007669"/>
    <property type="project" value="TreeGrafter"/>
</dbReference>
<reference evidence="8" key="2">
    <citation type="submission" date="2016-05" db="EMBL/GenBank/DDBJ databases">
        <title>Comparative analysis highlights variable genome content of wheat rusts and divergence of the mating loci.</title>
        <authorList>
            <person name="Cuomo C.A."/>
            <person name="Bakkeren G."/>
            <person name="Szabo L."/>
            <person name="Khalil H."/>
            <person name="Joly D."/>
            <person name="Goldberg J."/>
            <person name="Young S."/>
            <person name="Zeng Q."/>
            <person name="Fellers J."/>
        </authorList>
    </citation>
    <scope>NUCLEOTIDE SEQUENCE [LARGE SCALE GENOMIC DNA]</scope>
    <source>
        <strain evidence="8">1-1 BBBD Race 1</strain>
    </source>
</reference>
<keyword evidence="3" id="KW-0413">Isomerase</keyword>
<dbReference type="GO" id="GO:0005737">
    <property type="term" value="C:cytoplasm"/>
    <property type="evidence" value="ECO:0007669"/>
    <property type="project" value="TreeGrafter"/>
</dbReference>
<evidence type="ECO:0000256" key="5">
    <source>
        <dbReference type="ARBA" id="ARBA00034808"/>
    </source>
</evidence>
<comment type="catalytic activity">
    <reaction evidence="4">
        <text>Couples ATP hydrolysis with the unwinding of duplex DNA by translocating in the 3'-5' direction.</text>
        <dbReference type="EC" id="5.6.2.4"/>
    </reaction>
</comment>
<dbReference type="Pfam" id="PF00271">
    <property type="entry name" value="Helicase_C"/>
    <property type="match status" value="1"/>
</dbReference>
<dbReference type="PANTHER" id="PTHR13710">
    <property type="entry name" value="DNA HELICASE RECQ FAMILY MEMBER"/>
    <property type="match status" value="1"/>
</dbReference>
<dbReference type="InterPro" id="IPR027417">
    <property type="entry name" value="P-loop_NTPase"/>
</dbReference>
<evidence type="ECO:0000256" key="4">
    <source>
        <dbReference type="ARBA" id="ARBA00034617"/>
    </source>
</evidence>
<evidence type="ECO:0000259" key="7">
    <source>
        <dbReference type="PROSITE" id="PS51194"/>
    </source>
</evidence>
<evidence type="ECO:0000256" key="2">
    <source>
        <dbReference type="ARBA" id="ARBA00023125"/>
    </source>
</evidence>
<evidence type="ECO:0000256" key="6">
    <source>
        <dbReference type="SAM" id="Coils"/>
    </source>
</evidence>
<dbReference type="GO" id="GO:0000724">
    <property type="term" value="P:double-strand break repair via homologous recombination"/>
    <property type="evidence" value="ECO:0007669"/>
    <property type="project" value="TreeGrafter"/>
</dbReference>
<sequence>MLQPSDINMIDGELTRPKIRFIRIKMESTLSSCNDLLRIFAPWTVTPACDLFPMIIYSGTQNRTFQVMKVVNEACNTKNHEYDPNDGFIRRYHSVTSDEDKLKTMEDFGNGKVPVISATMALGLGQNLKRVRCVVHMGRGDPETIVQMVGRCGRDGNVGLGLLFMEPTRKNGRNKVGDFEEGLVQNDDARMDALAATGVCLRVALTLDNKLGYIPLAADDPNVLSERAREKSRLFSKCTCSNCAPEEAAALINDPSIVTTIRKRKKQLPKGTCSYPKHVADDLEQHLLHSFDCFYFNHLRPRHEFSPSTFFGVAEAKAIVQSIHQIRDGDNHNKTLLERLSGGQAFDGQIEYLDLAISDWMSGEYYQQHLLNISELEKFIEAEGIRVREEMAIKLAVLQASAAARRSADKIGKAAQREEAKACMAAARASARLLKAEDQAVEKARLLSEKAAEKLCREEEKLAKIKYDAEERAALKAAQKAQSALDKLAPNKNSATLAIGETDVISQDTLMADGIGETSTLVKSKSANSLSQRQAAEAREASREMASKQNRLDEEEKAVNQAARRANADLVRLANEVKLAEETRNWVLMRKATRVGAQANKNPRKIVKKWPR</sequence>
<dbReference type="AlphaFoldDB" id="A0A180GWC0"/>
<dbReference type="SMART" id="SM00490">
    <property type="entry name" value="HELICc"/>
    <property type="match status" value="1"/>
</dbReference>